<evidence type="ECO:0000256" key="1">
    <source>
        <dbReference type="SAM" id="MobiDB-lite"/>
    </source>
</evidence>
<evidence type="ECO:0000313" key="3">
    <source>
        <dbReference type="Proteomes" id="UP000674318"/>
    </source>
</evidence>
<dbReference type="AlphaFoldDB" id="A0A836IL39"/>
<feature type="compositionally biased region" description="Polar residues" evidence="1">
    <location>
        <begin position="259"/>
        <end position="271"/>
    </location>
</feature>
<organism evidence="2 3">
    <name type="scientific">Porcisia hertigi</name>
    <dbReference type="NCBI Taxonomy" id="2761500"/>
    <lineage>
        <taxon>Eukaryota</taxon>
        <taxon>Discoba</taxon>
        <taxon>Euglenozoa</taxon>
        <taxon>Kinetoplastea</taxon>
        <taxon>Metakinetoplastina</taxon>
        <taxon>Trypanosomatida</taxon>
        <taxon>Trypanosomatidae</taxon>
        <taxon>Leishmaniinae</taxon>
        <taxon>Porcisia</taxon>
    </lineage>
</organism>
<feature type="region of interest" description="Disordered" evidence="1">
    <location>
        <begin position="53"/>
        <end position="77"/>
    </location>
</feature>
<accession>A0A836IL39</accession>
<feature type="region of interest" description="Disordered" evidence="1">
    <location>
        <begin position="426"/>
        <end position="485"/>
    </location>
</feature>
<reference evidence="2 3" key="1">
    <citation type="submission" date="2021-02" db="EMBL/GenBank/DDBJ databases">
        <title>Porcisia hertigi Genome sequencing and assembly.</title>
        <authorList>
            <person name="Almutairi H."/>
            <person name="Gatherer D."/>
        </authorList>
    </citation>
    <scope>NUCLEOTIDE SEQUENCE [LARGE SCALE GENOMIC DNA]</scope>
    <source>
        <strain evidence="2 3">C119</strain>
    </source>
</reference>
<feature type="region of interest" description="Disordered" evidence="1">
    <location>
        <begin position="390"/>
        <end position="413"/>
    </location>
</feature>
<sequence length="586" mass="61006">MGLFLCQPKPTSVVNSKTTRQPERSEARLAPLQRSGTVTCFASGTPPLVEMHQGVGGTSPPSPTTASGLNERDVCVSPSSSSSDSVCVDDDCPECFPGTLVSAGGRELAHRGASHERSATVPESVLTSSLRGESDLVSFRRSGSLAASSTNANFSPNGICAGFLSSVGDTDASIPANGGIRQIGSIGGTVDAGQLSSILRWSSVKTDTNSPLVPNIPLSRGQPIPLQSFSTAVALMPRRGSVRFLGSDANSAEPPEVRSPQSSSYGNQNRPGKTLPNGKTLASTPVAQSDHQRAQGSLISVHVGADIKSPNAKHSPKFCGPLPTVLLSVSRGTPSPFPSVEDPPLGSSNHSGVFKGLTFFNGNDNIDKSGVFYDHGDSLSQLPASAATAAASNASQSPKSILLRPSMNTSGAGGLSVPQNVLCPPLPPDFLSPGSRRLSRRRQSEQGGVFSEKRPSFTSDLTMNTSDSRQHRLSRGEESSGDDEHLVASVRAAMVRLHRTDEASSVCGNTSVRPENGLSSSDRHTRALDAAKRMSATLLSLPNEMSTRAESRQSISKPANSECDAVVAPSGAEQPAVYTKSLTTGP</sequence>
<feature type="region of interest" description="Disordered" evidence="1">
    <location>
        <begin position="542"/>
        <end position="586"/>
    </location>
</feature>
<protein>
    <submittedName>
        <fullName evidence="2">Uncharacterized protein</fullName>
    </submittedName>
</protein>
<keyword evidence="3" id="KW-1185">Reference proteome</keyword>
<feature type="compositionally biased region" description="Polar residues" evidence="1">
    <location>
        <begin position="280"/>
        <end position="293"/>
    </location>
</feature>
<feature type="region of interest" description="Disordered" evidence="1">
    <location>
        <begin position="245"/>
        <end position="293"/>
    </location>
</feature>
<dbReference type="Proteomes" id="UP000674318">
    <property type="component" value="Unassembled WGS sequence"/>
</dbReference>
<name>A0A836IL39_9TRYP</name>
<dbReference type="RefSeq" id="XP_067755178.1">
    <property type="nucleotide sequence ID" value="XM_067899972.1"/>
</dbReference>
<dbReference type="KEGG" id="phet:94290049"/>
<dbReference type="EMBL" id="JAFJZO010000031">
    <property type="protein sequence ID" value="KAG5497710.1"/>
    <property type="molecule type" value="Genomic_DNA"/>
</dbReference>
<feature type="compositionally biased region" description="Polar residues" evidence="1">
    <location>
        <begin position="456"/>
        <end position="467"/>
    </location>
</feature>
<feature type="compositionally biased region" description="Basic and acidic residues" evidence="1">
    <location>
        <begin position="468"/>
        <end position="485"/>
    </location>
</feature>
<gene>
    <name evidence="2" type="ORF">JKF63_03976</name>
</gene>
<dbReference type="OrthoDB" id="261190at2759"/>
<comment type="caution">
    <text evidence="2">The sequence shown here is derived from an EMBL/GenBank/DDBJ whole genome shotgun (WGS) entry which is preliminary data.</text>
</comment>
<evidence type="ECO:0000313" key="2">
    <source>
        <dbReference type="EMBL" id="KAG5497710.1"/>
    </source>
</evidence>
<proteinExistence type="predicted"/>
<feature type="compositionally biased region" description="Polar residues" evidence="1">
    <location>
        <begin position="542"/>
        <end position="559"/>
    </location>
</feature>
<dbReference type="GeneID" id="94290049"/>